<dbReference type="GO" id="GO:1990904">
    <property type="term" value="C:ribonucleoprotein complex"/>
    <property type="evidence" value="ECO:0007669"/>
    <property type="project" value="UniProtKB-KW"/>
</dbReference>
<dbReference type="Pfam" id="PF01165">
    <property type="entry name" value="Ribosomal_S21"/>
    <property type="match status" value="1"/>
</dbReference>
<reference evidence="4" key="3">
    <citation type="submission" date="2025-09" db="UniProtKB">
        <authorList>
            <consortium name="Ensembl"/>
        </authorList>
    </citation>
    <scope>IDENTIFICATION</scope>
</reference>
<dbReference type="GO" id="GO:0005840">
    <property type="term" value="C:ribosome"/>
    <property type="evidence" value="ECO:0007669"/>
    <property type="project" value="UniProtKB-KW"/>
</dbReference>
<reference evidence="4 5" key="1">
    <citation type="submission" date="2022-01" db="EMBL/GenBank/DDBJ databases">
        <title>A chromosome-scale genome assembly of the false clownfish, Amphiprion ocellaris.</title>
        <authorList>
            <person name="Ryu T."/>
        </authorList>
    </citation>
    <scope>NUCLEOTIDE SEQUENCE [LARGE SCALE GENOMIC DNA]</scope>
</reference>
<dbReference type="Gene3D" id="1.20.5.1150">
    <property type="entry name" value="Ribosomal protein S8"/>
    <property type="match status" value="1"/>
</dbReference>
<evidence type="ECO:0000313" key="4">
    <source>
        <dbReference type="Ensembl" id="ENSAOCP00000066055.1"/>
    </source>
</evidence>
<evidence type="ECO:0000256" key="1">
    <source>
        <dbReference type="ARBA" id="ARBA00006640"/>
    </source>
</evidence>
<proteinExistence type="inferred from homology"/>
<dbReference type="InterPro" id="IPR001911">
    <property type="entry name" value="Ribosomal_bS21"/>
</dbReference>
<dbReference type="AlphaFoldDB" id="A0AAQ5ZQJ7"/>
<keyword evidence="5" id="KW-1185">Reference proteome</keyword>
<keyword evidence="3" id="KW-0687">Ribonucleoprotein</keyword>
<dbReference type="PANTHER" id="PTHR21109">
    <property type="entry name" value="MITOCHONDRIAL 28S RIBOSOMAL PROTEIN S21"/>
    <property type="match status" value="1"/>
</dbReference>
<evidence type="ECO:0000313" key="5">
    <source>
        <dbReference type="Proteomes" id="UP001501940"/>
    </source>
</evidence>
<dbReference type="GeneTree" id="ENSGT00940000166610"/>
<keyword evidence="2" id="KW-0689">Ribosomal protein</keyword>
<dbReference type="PANTHER" id="PTHR21109:SF0">
    <property type="entry name" value="SMALL RIBOSOMAL SUBUNIT PROTEIN BS21M"/>
    <property type="match status" value="1"/>
</dbReference>
<evidence type="ECO:0000256" key="3">
    <source>
        <dbReference type="ARBA" id="ARBA00023274"/>
    </source>
</evidence>
<dbReference type="NCBIfam" id="TIGR00030">
    <property type="entry name" value="S21p"/>
    <property type="match status" value="1"/>
</dbReference>
<name>A0AAQ5ZQJ7_AMPOC</name>
<dbReference type="InterPro" id="IPR038380">
    <property type="entry name" value="Ribosomal_bS21_sf"/>
</dbReference>
<dbReference type="Proteomes" id="UP001501940">
    <property type="component" value="Chromosome 15"/>
</dbReference>
<accession>A0AAQ5ZQJ7</accession>
<organism evidence="4 5">
    <name type="scientific">Amphiprion ocellaris</name>
    <name type="common">Clown anemonefish</name>
    <dbReference type="NCBI Taxonomy" id="80972"/>
    <lineage>
        <taxon>Eukaryota</taxon>
        <taxon>Metazoa</taxon>
        <taxon>Chordata</taxon>
        <taxon>Craniata</taxon>
        <taxon>Vertebrata</taxon>
        <taxon>Euteleostomi</taxon>
        <taxon>Actinopterygii</taxon>
        <taxon>Neopterygii</taxon>
        <taxon>Teleostei</taxon>
        <taxon>Neoteleostei</taxon>
        <taxon>Acanthomorphata</taxon>
        <taxon>Ovalentaria</taxon>
        <taxon>Pomacentridae</taxon>
        <taxon>Amphiprion</taxon>
    </lineage>
</organism>
<sequence length="190" mass="21662">GSHVSGGDTFLLLLKKVVCTRTVSNKKKKNNNNNNKPVSIATPSPAVCFFSLQDTLHSNLNTHTTQSYAGFVERRPTGAEAQNLWITFSACSRTTFEGSTGVIMARHLRFVARTVMVQDGNVDAAYKTLNRVLNQEGVIDDVKRKRYFEKPCRERQRKNFENCRRIYHMEMGRKIAFISRTNREDPWVGC</sequence>
<dbReference type="GO" id="GO:0006412">
    <property type="term" value="P:translation"/>
    <property type="evidence" value="ECO:0007669"/>
    <property type="project" value="InterPro"/>
</dbReference>
<evidence type="ECO:0000256" key="2">
    <source>
        <dbReference type="ARBA" id="ARBA00022980"/>
    </source>
</evidence>
<dbReference type="Ensembl" id="ENSAOCT00000080751.1">
    <property type="protein sequence ID" value="ENSAOCP00000066055.1"/>
    <property type="gene ID" value="ENSAOCG00000033585.1"/>
</dbReference>
<protein>
    <submittedName>
        <fullName evidence="4">Mitochondrial ribosomal protein S21</fullName>
    </submittedName>
</protein>
<comment type="similarity">
    <text evidence="1">Belongs to the bacterial ribosomal protein bS21 family.</text>
</comment>
<dbReference type="GO" id="GO:0003735">
    <property type="term" value="F:structural constituent of ribosome"/>
    <property type="evidence" value="ECO:0007669"/>
    <property type="project" value="InterPro"/>
</dbReference>
<reference evidence="4" key="2">
    <citation type="submission" date="2025-08" db="UniProtKB">
        <authorList>
            <consortium name="Ensembl"/>
        </authorList>
    </citation>
    <scope>IDENTIFICATION</scope>
</reference>